<comment type="caution">
    <text evidence="3">The sequence shown here is derived from an EMBL/GenBank/DDBJ whole genome shotgun (WGS) entry which is preliminary data.</text>
</comment>
<dbReference type="Pfam" id="PF07411">
    <property type="entry name" value="DUF1508"/>
    <property type="match status" value="2"/>
</dbReference>
<dbReference type="PANTHER" id="PTHR40606:SF1">
    <property type="entry name" value="UPF0339 PROTEIN YEGP"/>
    <property type="match status" value="1"/>
</dbReference>
<evidence type="ECO:0000259" key="2">
    <source>
        <dbReference type="Pfam" id="PF07411"/>
    </source>
</evidence>
<gene>
    <name evidence="3" type="ORF">E1832_11875</name>
</gene>
<organism evidence="3 4">
    <name type="scientific">Antarcticimicrobium luteum</name>
    <dbReference type="NCBI Taxonomy" id="2547397"/>
    <lineage>
        <taxon>Bacteria</taxon>
        <taxon>Pseudomonadati</taxon>
        <taxon>Pseudomonadota</taxon>
        <taxon>Alphaproteobacteria</taxon>
        <taxon>Rhodobacterales</taxon>
        <taxon>Paracoccaceae</taxon>
        <taxon>Antarcticimicrobium</taxon>
    </lineage>
</organism>
<feature type="compositionally biased region" description="Polar residues" evidence="1">
    <location>
        <begin position="71"/>
        <end position="87"/>
    </location>
</feature>
<dbReference type="Proteomes" id="UP000295301">
    <property type="component" value="Unassembled WGS sequence"/>
</dbReference>
<dbReference type="InterPro" id="IPR010879">
    <property type="entry name" value="DUF1508"/>
</dbReference>
<dbReference type="EMBL" id="SMUV01000066">
    <property type="protein sequence ID" value="TDK46790.1"/>
    <property type="molecule type" value="Genomic_DNA"/>
</dbReference>
<name>A0A4R5V4G0_9RHOB</name>
<feature type="compositionally biased region" description="Basic and acidic residues" evidence="1">
    <location>
        <begin position="88"/>
        <end position="101"/>
    </location>
</feature>
<feature type="domain" description="DUF1508" evidence="2">
    <location>
        <begin position="62"/>
        <end position="108"/>
    </location>
</feature>
<dbReference type="OrthoDB" id="9802792at2"/>
<dbReference type="AlphaFoldDB" id="A0A4R5V4G0"/>
<proteinExistence type="predicted"/>
<feature type="compositionally biased region" description="Basic and acidic residues" evidence="1">
    <location>
        <begin position="50"/>
        <end position="62"/>
    </location>
</feature>
<protein>
    <submittedName>
        <fullName evidence="3">DUF1508 domain-containing protein</fullName>
    </submittedName>
</protein>
<dbReference type="PANTHER" id="PTHR40606">
    <property type="match status" value="1"/>
</dbReference>
<sequence>MAGKFELYKDKAGEFRFRLKAGNGEIILASEGYKQRASAENGIQSVRKNGPVDERYERKETSSGKPMFNLKATNGQVIGTSESYSSESARDNGIESVKKNAPDAALVDLTDA</sequence>
<accession>A0A4R5V4G0</accession>
<dbReference type="InterPro" id="IPR036913">
    <property type="entry name" value="YegP-like_sf"/>
</dbReference>
<dbReference type="InterPro" id="IPR051141">
    <property type="entry name" value="UPF0339_domain"/>
</dbReference>
<reference evidence="3 4" key="1">
    <citation type="submission" date="2019-03" db="EMBL/GenBank/DDBJ databases">
        <title>Ruegeria lutea sp. nov., a novel strain, isolated from marine sediment, the Masan Bay, South Korea.</title>
        <authorList>
            <person name="Kim J."/>
            <person name="Kim D.-Y."/>
            <person name="Lee S.-S."/>
        </authorList>
    </citation>
    <scope>NUCLEOTIDE SEQUENCE [LARGE SCALE GENOMIC DNA]</scope>
    <source>
        <strain evidence="3 4">318-1</strain>
    </source>
</reference>
<evidence type="ECO:0000256" key="1">
    <source>
        <dbReference type="SAM" id="MobiDB-lite"/>
    </source>
</evidence>
<evidence type="ECO:0000313" key="3">
    <source>
        <dbReference type="EMBL" id="TDK46790.1"/>
    </source>
</evidence>
<dbReference type="SUPFAM" id="SSF160113">
    <property type="entry name" value="YegP-like"/>
    <property type="match status" value="2"/>
</dbReference>
<evidence type="ECO:0000313" key="4">
    <source>
        <dbReference type="Proteomes" id="UP000295301"/>
    </source>
</evidence>
<keyword evidence="4" id="KW-1185">Reference proteome</keyword>
<feature type="domain" description="DUF1508" evidence="2">
    <location>
        <begin position="10"/>
        <end position="57"/>
    </location>
</feature>
<dbReference type="Gene3D" id="2.30.29.80">
    <property type="match status" value="1"/>
</dbReference>
<dbReference type="RefSeq" id="WP_133359973.1">
    <property type="nucleotide sequence ID" value="NZ_SMUV01000066.1"/>
</dbReference>
<feature type="region of interest" description="Disordered" evidence="1">
    <location>
        <begin position="35"/>
        <end position="102"/>
    </location>
</feature>